<keyword evidence="2" id="KW-1133">Transmembrane helix</keyword>
<organism evidence="4 5">
    <name type="scientific">Tritrichomonas musculus</name>
    <dbReference type="NCBI Taxonomy" id="1915356"/>
    <lineage>
        <taxon>Eukaryota</taxon>
        <taxon>Metamonada</taxon>
        <taxon>Parabasalia</taxon>
        <taxon>Tritrichomonadida</taxon>
        <taxon>Tritrichomonadidae</taxon>
        <taxon>Tritrichomonas</taxon>
    </lineage>
</organism>
<reference evidence="4 5" key="1">
    <citation type="submission" date="2024-04" db="EMBL/GenBank/DDBJ databases">
        <title>Tritrichomonas musculus Genome.</title>
        <authorList>
            <person name="Alves-Ferreira E."/>
            <person name="Grigg M."/>
            <person name="Lorenzi H."/>
            <person name="Galac M."/>
        </authorList>
    </citation>
    <scope>NUCLEOTIDE SEQUENCE [LARGE SCALE GENOMIC DNA]</scope>
    <source>
        <strain evidence="4 5">EAF2021</strain>
    </source>
</reference>
<dbReference type="EMBL" id="JAPFFF010000034">
    <property type="protein sequence ID" value="KAK8843854.1"/>
    <property type="molecule type" value="Genomic_DNA"/>
</dbReference>
<dbReference type="InterPro" id="IPR001173">
    <property type="entry name" value="Glyco_trans_2-like"/>
</dbReference>
<keyword evidence="2" id="KW-0812">Transmembrane</keyword>
<dbReference type="SUPFAM" id="SSF53448">
    <property type="entry name" value="Nucleotide-diphospho-sugar transferases"/>
    <property type="match status" value="1"/>
</dbReference>
<comment type="function">
    <text evidence="1">Dolichyl-phosphate beta-glucosyltransferase involved in the glycosylation of glycoproteins through the synthesis of dolichyl beta-D-glucosyl phosphate which serves as a sugar donor for transfer of three glucose residues to the Man-9-GlcNAc-2-PP-dolichol precursor to N-glycans.</text>
</comment>
<keyword evidence="2" id="KW-0472">Membrane</keyword>
<comment type="caution">
    <text evidence="4">The sequence shown here is derived from an EMBL/GenBank/DDBJ whole genome shotgun (WGS) entry which is preliminary data.</text>
</comment>
<sequence>MQINTAVLSTVLKIIVFGLFALLSGILLITNLFEFTNFYPSHKKSYTAHKGFVCSDVSATLTSLNEEYTIEQSIESIAPYVGEVVVVEHGSTDSTPKILQKLSQKYPNIIVKNGGSLLPYSESNNLGYMLSSKPWILPWAADYFLYPNAAKKICSLIEYCEKQNIQIVNYSIPRIDGDINHVYSSKVNGEVIEERLFKRGAVITRQTAKYVDSKIVPLTKIRSTTSDQFFQIHAASFKNAERLYYSNHMKEYLIYHNFEVAKVKNPMPFWDWEYCRLHDTNTTGKADIQAFKKQRMEKFCKELILPYSSFDHKKWGPIPSYLKKLPFFKKFGIKYIKDDENGNKLYRPTVPGC</sequence>
<protein>
    <recommendedName>
        <fullName evidence="3">Glycosyltransferase 2-like domain-containing protein</fullName>
    </recommendedName>
</protein>
<feature type="transmembrane region" description="Helical" evidence="2">
    <location>
        <begin position="12"/>
        <end position="33"/>
    </location>
</feature>
<dbReference type="InterPro" id="IPR029044">
    <property type="entry name" value="Nucleotide-diphossugar_trans"/>
</dbReference>
<keyword evidence="5" id="KW-1185">Reference proteome</keyword>
<dbReference type="PANTHER" id="PTHR43630">
    <property type="entry name" value="POLY-BETA-1,6-N-ACETYL-D-GLUCOSAMINE SYNTHASE"/>
    <property type="match status" value="1"/>
</dbReference>
<dbReference type="Pfam" id="PF00535">
    <property type="entry name" value="Glycos_transf_2"/>
    <property type="match status" value="1"/>
</dbReference>
<evidence type="ECO:0000256" key="1">
    <source>
        <dbReference type="ARBA" id="ARBA00003301"/>
    </source>
</evidence>
<gene>
    <name evidence="4" type="ORF">M9Y10_024930</name>
</gene>
<accession>A0ABR2HCK1</accession>
<dbReference type="PANTHER" id="PTHR43630:SF2">
    <property type="entry name" value="GLYCOSYLTRANSFERASE"/>
    <property type="match status" value="1"/>
</dbReference>
<proteinExistence type="predicted"/>
<dbReference type="Proteomes" id="UP001470230">
    <property type="component" value="Unassembled WGS sequence"/>
</dbReference>
<evidence type="ECO:0000313" key="5">
    <source>
        <dbReference type="Proteomes" id="UP001470230"/>
    </source>
</evidence>
<evidence type="ECO:0000259" key="3">
    <source>
        <dbReference type="Pfam" id="PF00535"/>
    </source>
</evidence>
<name>A0ABR2HCK1_9EUKA</name>
<evidence type="ECO:0000256" key="2">
    <source>
        <dbReference type="SAM" id="Phobius"/>
    </source>
</evidence>
<evidence type="ECO:0000313" key="4">
    <source>
        <dbReference type="EMBL" id="KAK8843854.1"/>
    </source>
</evidence>
<feature type="domain" description="Glycosyltransferase 2-like" evidence="3">
    <location>
        <begin position="62"/>
        <end position="191"/>
    </location>
</feature>
<dbReference type="Gene3D" id="3.90.550.10">
    <property type="entry name" value="Spore Coat Polysaccharide Biosynthesis Protein SpsA, Chain A"/>
    <property type="match status" value="1"/>
</dbReference>